<comment type="caution">
    <text evidence="1">The sequence shown here is derived from an EMBL/GenBank/DDBJ whole genome shotgun (WGS) entry which is preliminary data.</text>
</comment>
<proteinExistence type="predicted"/>
<accession>A0A250XB82</accession>
<reference evidence="1 2" key="1">
    <citation type="submission" date="2017-08" db="EMBL/GenBank/DDBJ databases">
        <title>Acidophilic green algal genome provides insights into adaptation to an acidic environment.</title>
        <authorList>
            <person name="Hirooka S."/>
            <person name="Hirose Y."/>
            <person name="Kanesaki Y."/>
            <person name="Higuchi S."/>
            <person name="Fujiwara T."/>
            <person name="Onuma R."/>
            <person name="Era A."/>
            <person name="Ohbayashi R."/>
            <person name="Uzuka A."/>
            <person name="Nozaki H."/>
            <person name="Yoshikawa H."/>
            <person name="Miyagishima S.Y."/>
        </authorList>
    </citation>
    <scope>NUCLEOTIDE SEQUENCE [LARGE SCALE GENOMIC DNA]</scope>
    <source>
        <strain evidence="1 2">NIES-2499</strain>
    </source>
</reference>
<dbReference type="OrthoDB" id="1883156at2759"/>
<dbReference type="AlphaFoldDB" id="A0A250XB82"/>
<dbReference type="EMBL" id="BEGY01000051">
    <property type="protein sequence ID" value="GAX80338.1"/>
    <property type="molecule type" value="Genomic_DNA"/>
</dbReference>
<name>A0A250XB82_9CHLO</name>
<gene>
    <name evidence="1" type="ORF">CEUSTIGMA_g7776.t1</name>
</gene>
<keyword evidence="2" id="KW-1185">Reference proteome</keyword>
<evidence type="ECO:0008006" key="3">
    <source>
        <dbReference type="Google" id="ProtNLM"/>
    </source>
</evidence>
<dbReference type="STRING" id="1157962.A0A250XB82"/>
<organism evidence="1 2">
    <name type="scientific">Chlamydomonas eustigma</name>
    <dbReference type="NCBI Taxonomy" id="1157962"/>
    <lineage>
        <taxon>Eukaryota</taxon>
        <taxon>Viridiplantae</taxon>
        <taxon>Chlorophyta</taxon>
        <taxon>core chlorophytes</taxon>
        <taxon>Chlorophyceae</taxon>
        <taxon>CS clade</taxon>
        <taxon>Chlamydomonadales</taxon>
        <taxon>Chlamydomonadaceae</taxon>
        <taxon>Chlamydomonas</taxon>
    </lineage>
</organism>
<protein>
    <recommendedName>
        <fullName evidence="3">DUF3598 domain-containing protein</fullName>
    </recommendedName>
</protein>
<dbReference type="Proteomes" id="UP000232323">
    <property type="component" value="Unassembled WGS sequence"/>
</dbReference>
<evidence type="ECO:0000313" key="2">
    <source>
        <dbReference type="Proteomes" id="UP000232323"/>
    </source>
</evidence>
<sequence>MRSLHGCNGRKVAHNVASRDFCSRRIGVLVRAQTSHQHLDIDDDCLWNEFCERVSGEWDGVTATFSPEGVAIPLPERYVPSAFREWGVELFDWQSQCSMVASTQAKSLSYRVRRMMPSVGCEADAIAFTEESTSCGIDTSRNSKIMEVKAVFRDGSYYAGPSSMSELAANTVTLEFCICKLDKLDTRVRVLVLLARREVTDWHTRSFEVHFERYEAPYQGGIDLTGCGGGMPGFAKSVSSSPSHVNPNGSALFNELWETESECSFGDPNGGYTMSESALASVALPLGLQLRWRLKSFEEDVEDDDNGSMMEVVWNMEGGQGRRRMTSVYKPLHPVQVRLNNERMASFCTEPS</sequence>
<evidence type="ECO:0000313" key="1">
    <source>
        <dbReference type="EMBL" id="GAX80338.1"/>
    </source>
</evidence>